<evidence type="ECO:0000256" key="1">
    <source>
        <dbReference type="SAM" id="Coils"/>
    </source>
</evidence>
<dbReference type="Gene3D" id="3.40.50.1460">
    <property type="match status" value="1"/>
</dbReference>
<protein>
    <recommendedName>
        <fullName evidence="4">Peptidase C14 caspase domain-containing protein</fullName>
    </recommendedName>
</protein>
<accession>A0AAE8W7F4</accession>
<dbReference type="EMBL" id="SPAZ01000077">
    <property type="protein sequence ID" value="TQE36863.1"/>
    <property type="molecule type" value="Genomic_DNA"/>
</dbReference>
<keyword evidence="1" id="KW-0175">Coiled coil</keyword>
<keyword evidence="3" id="KW-0812">Transmembrane</keyword>
<keyword evidence="3" id="KW-1133">Transmembrane helix</keyword>
<proteinExistence type="predicted"/>
<dbReference type="InterPro" id="IPR029030">
    <property type="entry name" value="Caspase-like_dom_sf"/>
</dbReference>
<feature type="region of interest" description="Disordered" evidence="2">
    <location>
        <begin position="767"/>
        <end position="788"/>
    </location>
</feature>
<evidence type="ECO:0000256" key="2">
    <source>
        <dbReference type="SAM" id="MobiDB-lite"/>
    </source>
</evidence>
<dbReference type="AlphaFoldDB" id="A0AAE8W7F4"/>
<evidence type="ECO:0000259" key="4">
    <source>
        <dbReference type="Pfam" id="PF00656"/>
    </source>
</evidence>
<dbReference type="NCBIfam" id="NF047832">
    <property type="entry name" value="caspase_w_EACC1"/>
    <property type="match status" value="1"/>
</dbReference>
<dbReference type="SUPFAM" id="SSF52129">
    <property type="entry name" value="Caspase-like"/>
    <property type="match status" value="1"/>
</dbReference>
<keyword evidence="3" id="KW-0472">Membrane</keyword>
<feature type="transmembrane region" description="Helical" evidence="3">
    <location>
        <begin position="639"/>
        <end position="658"/>
    </location>
</feature>
<dbReference type="PROSITE" id="PS50007">
    <property type="entry name" value="PIPLC_X_DOMAIN"/>
    <property type="match status" value="1"/>
</dbReference>
<feature type="transmembrane region" description="Helical" evidence="3">
    <location>
        <begin position="742"/>
        <end position="759"/>
    </location>
</feature>
<dbReference type="Proteomes" id="UP000318720">
    <property type="component" value="Unassembled WGS sequence"/>
</dbReference>
<dbReference type="GO" id="GO:0006508">
    <property type="term" value="P:proteolysis"/>
    <property type="evidence" value="ECO:0007669"/>
    <property type="project" value="InterPro"/>
</dbReference>
<reference evidence="5 6" key="1">
    <citation type="submission" date="2019-03" db="EMBL/GenBank/DDBJ databases">
        <title>Comparative genomic analyses of the sweetpotato soil rot pathogen, Streptomyces ipomoeae.</title>
        <authorList>
            <person name="Ruschel Soares N."/>
            <person name="Badger J.H."/>
            <person name="Huguet-Tapia J.C."/>
            <person name="Clark C.A."/>
            <person name="Pettis G.S."/>
        </authorList>
    </citation>
    <scope>NUCLEOTIDE SEQUENCE [LARGE SCALE GENOMIC DNA]</scope>
    <source>
        <strain evidence="5 6">88-35</strain>
    </source>
</reference>
<feature type="domain" description="Peptidase C14 caspase" evidence="4">
    <location>
        <begin position="17"/>
        <end position="203"/>
    </location>
</feature>
<name>A0AAE8W7F4_9ACTN</name>
<comment type="caution">
    <text evidence="5">The sequence shown here is derived from an EMBL/GenBank/DDBJ whole genome shotgun (WGS) entry which is preliminary data.</text>
</comment>
<organism evidence="5 6">
    <name type="scientific">Streptomyces ipomoeae</name>
    <dbReference type="NCBI Taxonomy" id="103232"/>
    <lineage>
        <taxon>Bacteria</taxon>
        <taxon>Bacillati</taxon>
        <taxon>Actinomycetota</taxon>
        <taxon>Actinomycetes</taxon>
        <taxon>Kitasatosporales</taxon>
        <taxon>Streptomycetaceae</taxon>
        <taxon>Streptomyces</taxon>
    </lineage>
</organism>
<evidence type="ECO:0000256" key="3">
    <source>
        <dbReference type="SAM" id="Phobius"/>
    </source>
</evidence>
<gene>
    <name evidence="5" type="ORF">Sipo8835_09345</name>
</gene>
<feature type="transmembrane region" description="Helical" evidence="3">
    <location>
        <begin position="606"/>
        <end position="627"/>
    </location>
</feature>
<dbReference type="InterPro" id="IPR011600">
    <property type="entry name" value="Pept_C14_caspase"/>
</dbReference>
<dbReference type="RefSeq" id="WP_141581535.1">
    <property type="nucleotide sequence ID" value="NZ_SPAZ01000077.1"/>
</dbReference>
<feature type="coiled-coil region" evidence="1">
    <location>
        <begin position="530"/>
        <end position="596"/>
    </location>
</feature>
<dbReference type="Pfam" id="PF00656">
    <property type="entry name" value="Peptidase_C14"/>
    <property type="match status" value="1"/>
</dbReference>
<sequence length="788" mass="87165">MSTPTATMPRLPDPQRSRAFLFGTASYESDELSDLLAVGNNLTALRAVLTSPLGAFDEDRCTVLLDPPGAIPVYDALRHHAAEATDTLLIYFAGHGLRKLRGGLYLALPHTRIANVAVSGFDYDLLREIVNGSRATNKIVIVDSCFSGRAIPGMSGSTAGLAQQLGIEGSCLLTATTANEQALAPPGETYTTFTGELLYLLRGGIPDAGPLLTLGALGEELRRRSLRLRLPLPEQQFRGTTQHIALTRNPAAATADAAPPPANQVVPPPRPTAAHAFVSRALVFASTEHATKKDMAVTIRQHWEAAAVRFFRRMGSESFPSEGWAELRSWLRQFNDHPADDVEGRIVLVDTFLTDPALPPDHKLLRLLLWLDPDGPVVYHGRPITYASLARTCLHRYAGGDERDAELLQELAGLNEWLLDTLAEFPTLDRLRGVRRTWHEALEVWRDADTTLWPPRVRNWAADVGPGALLAALLPPQALADICPPLPAGARPPDPATKWYDSLLQAAVGRDTLLGRLAEAEWSEQAQQEALAMARERQRQRRAAEEARERRLRQAREAELRRLAEAMRVLRQRQEANEEERQLRQREREWQAAEAVRTRPAVRLFAVLRGLALGFGWPLPVIVTVWLTWCFASYQFYTAWWVTLLAALVGLSALFRLVPCAVRLGGAFRPRLRLPRTWLPPAREALMTGALLLVSGLIMESETNASTNLTADSDLLLELGQSRFLDVLSQSNDSKPDSFMEALPGLLLLLTAVALLVVGNRTGRTTARRWHEKHAHARQKALQLTPHP</sequence>
<dbReference type="GO" id="GO:0004197">
    <property type="term" value="F:cysteine-type endopeptidase activity"/>
    <property type="evidence" value="ECO:0007669"/>
    <property type="project" value="InterPro"/>
</dbReference>
<evidence type="ECO:0000313" key="5">
    <source>
        <dbReference type="EMBL" id="TQE36863.1"/>
    </source>
</evidence>
<feature type="compositionally biased region" description="Basic residues" evidence="2">
    <location>
        <begin position="767"/>
        <end position="779"/>
    </location>
</feature>
<evidence type="ECO:0000313" key="6">
    <source>
        <dbReference type="Proteomes" id="UP000318720"/>
    </source>
</evidence>